<dbReference type="InterPro" id="IPR014710">
    <property type="entry name" value="RmlC-like_jellyroll"/>
</dbReference>
<name>A0A2K2H7I3_9BACT</name>
<accession>A0A2K2H7I3</accession>
<sequence length="167" mass="18542">MVPESFGVLSGVVMTHDSECFCERLKGELSFYFLRQEDSPIISELLECRKVAAGEVLWREGDACDCLAFIVSGRLEIRKQTEFPGKDVIVGIYGKGSIVGELCLLSGHERFVTVAALEDADLLLLSRENFQRLTRQAPELSVRLLQGVLLAVSTRLGKSFERLASVF</sequence>
<dbReference type="AlphaFoldDB" id="A0A2K2H7I3"/>
<proteinExistence type="predicted"/>
<dbReference type="Proteomes" id="UP000236340">
    <property type="component" value="Unassembled WGS sequence"/>
</dbReference>
<dbReference type="PANTHER" id="PTHR24567:SF74">
    <property type="entry name" value="HTH-TYPE TRANSCRIPTIONAL REGULATOR ARCR"/>
    <property type="match status" value="1"/>
</dbReference>
<dbReference type="PROSITE" id="PS50042">
    <property type="entry name" value="CNMP_BINDING_3"/>
    <property type="match status" value="1"/>
</dbReference>
<protein>
    <recommendedName>
        <fullName evidence="1">Cyclic nucleotide-binding domain-containing protein</fullName>
    </recommendedName>
</protein>
<dbReference type="CDD" id="cd00038">
    <property type="entry name" value="CAP_ED"/>
    <property type="match status" value="1"/>
</dbReference>
<gene>
    <name evidence="2" type="ORF">C2E25_13485</name>
</gene>
<dbReference type="Pfam" id="PF00027">
    <property type="entry name" value="cNMP_binding"/>
    <property type="match status" value="1"/>
</dbReference>
<dbReference type="InterPro" id="IPR018490">
    <property type="entry name" value="cNMP-bd_dom_sf"/>
</dbReference>
<comment type="caution">
    <text evidence="2">The sequence shown here is derived from an EMBL/GenBank/DDBJ whole genome shotgun (WGS) entry which is preliminary data.</text>
</comment>
<dbReference type="InterPro" id="IPR050397">
    <property type="entry name" value="Env_Response_Regulators"/>
</dbReference>
<dbReference type="SUPFAM" id="SSF51206">
    <property type="entry name" value="cAMP-binding domain-like"/>
    <property type="match status" value="1"/>
</dbReference>
<dbReference type="PANTHER" id="PTHR24567">
    <property type="entry name" value="CRP FAMILY TRANSCRIPTIONAL REGULATORY PROTEIN"/>
    <property type="match status" value="1"/>
</dbReference>
<organism evidence="2 3">
    <name type="scientific">Geothermobacter hydrogeniphilus</name>
    <dbReference type="NCBI Taxonomy" id="1969733"/>
    <lineage>
        <taxon>Bacteria</taxon>
        <taxon>Pseudomonadati</taxon>
        <taxon>Thermodesulfobacteriota</taxon>
        <taxon>Desulfuromonadia</taxon>
        <taxon>Desulfuromonadales</taxon>
        <taxon>Geothermobacteraceae</taxon>
        <taxon>Geothermobacter</taxon>
    </lineage>
</organism>
<dbReference type="SMART" id="SM00100">
    <property type="entry name" value="cNMP"/>
    <property type="match status" value="1"/>
</dbReference>
<evidence type="ECO:0000259" key="1">
    <source>
        <dbReference type="PROSITE" id="PS50042"/>
    </source>
</evidence>
<dbReference type="GO" id="GO:0005829">
    <property type="term" value="C:cytosol"/>
    <property type="evidence" value="ECO:0007669"/>
    <property type="project" value="TreeGrafter"/>
</dbReference>
<dbReference type="InterPro" id="IPR000595">
    <property type="entry name" value="cNMP-bd_dom"/>
</dbReference>
<feature type="domain" description="Cyclic nucleotide-binding" evidence="1">
    <location>
        <begin position="30"/>
        <end position="151"/>
    </location>
</feature>
<dbReference type="EMBL" id="PPFX01000036">
    <property type="protein sequence ID" value="PNU19219.1"/>
    <property type="molecule type" value="Genomic_DNA"/>
</dbReference>
<dbReference type="Gene3D" id="2.60.120.10">
    <property type="entry name" value="Jelly Rolls"/>
    <property type="match status" value="1"/>
</dbReference>
<evidence type="ECO:0000313" key="2">
    <source>
        <dbReference type="EMBL" id="PNU19219.1"/>
    </source>
</evidence>
<dbReference type="GO" id="GO:0003700">
    <property type="term" value="F:DNA-binding transcription factor activity"/>
    <property type="evidence" value="ECO:0007669"/>
    <property type="project" value="TreeGrafter"/>
</dbReference>
<reference evidence="2 3" key="1">
    <citation type="journal article" date="2018" name="Genome Announc.">
        <title>Genome Sequence of Geothermobacter sp. HR-1 Iron Reducer from the Loihi Seamount.</title>
        <authorList>
            <person name="Smith H."/>
            <person name="Abuyen K."/>
            <person name="Tremblay J."/>
            <person name="Savalia P."/>
            <person name="Perez-Rodriguez I."/>
            <person name="Emerson D."/>
            <person name="Tully B."/>
            <person name="Amend J."/>
        </authorList>
    </citation>
    <scope>NUCLEOTIDE SEQUENCE [LARGE SCALE GENOMIC DNA]</scope>
    <source>
        <strain evidence="2 3">HR-1</strain>
    </source>
</reference>
<evidence type="ECO:0000313" key="3">
    <source>
        <dbReference type="Proteomes" id="UP000236340"/>
    </source>
</evidence>